<dbReference type="AlphaFoldDB" id="A0AAP0JPW9"/>
<evidence type="ECO:0000313" key="2">
    <source>
        <dbReference type="EMBL" id="KAK9136787.1"/>
    </source>
</evidence>
<keyword evidence="3" id="KW-1185">Reference proteome</keyword>
<dbReference type="Proteomes" id="UP001417504">
    <property type="component" value="Unassembled WGS sequence"/>
</dbReference>
<feature type="region of interest" description="Disordered" evidence="1">
    <location>
        <begin position="94"/>
        <end position="130"/>
    </location>
</feature>
<comment type="caution">
    <text evidence="2">The sequence shown here is derived from an EMBL/GenBank/DDBJ whole genome shotgun (WGS) entry which is preliminary data.</text>
</comment>
<gene>
    <name evidence="2" type="ORF">Sjap_007381</name>
</gene>
<feature type="region of interest" description="Disordered" evidence="1">
    <location>
        <begin position="145"/>
        <end position="164"/>
    </location>
</feature>
<accession>A0AAP0JPW9</accession>
<proteinExistence type="predicted"/>
<sequence length="278" mass="30448">MAEKKSCKALIIGRASAKASLKPPKSSYFIIINFNRGSKNSSARNEAAKVRIRIPKLLAKTIKRTDRNASERNSKNAKKKHFVKKIASLFGKGEKVVRNKGNGPNGDDLDEEGTVEDQSPGSKAEKFYESASDESKLFVSTTVSSINSDESEEEEGKEIHQVSNHALSLTSKIPTTTSRNGGNCSGRVGGMWRASSFPGGVLKSLMKQKAMQKQCSSGIKRSGNEEVKDEERADRFELCKKQILKGGKCRPLTLTWSPSIRRGKASTADLPNNAFYSE</sequence>
<reference evidence="2 3" key="1">
    <citation type="submission" date="2024-01" db="EMBL/GenBank/DDBJ databases">
        <title>Genome assemblies of Stephania.</title>
        <authorList>
            <person name="Yang L."/>
        </authorList>
    </citation>
    <scope>NUCLEOTIDE SEQUENCE [LARGE SCALE GENOMIC DNA]</scope>
    <source>
        <strain evidence="2">QJT</strain>
        <tissue evidence="2">Leaf</tissue>
    </source>
</reference>
<evidence type="ECO:0000313" key="3">
    <source>
        <dbReference type="Proteomes" id="UP001417504"/>
    </source>
</evidence>
<name>A0AAP0JPW9_9MAGN</name>
<organism evidence="2 3">
    <name type="scientific">Stephania japonica</name>
    <dbReference type="NCBI Taxonomy" id="461633"/>
    <lineage>
        <taxon>Eukaryota</taxon>
        <taxon>Viridiplantae</taxon>
        <taxon>Streptophyta</taxon>
        <taxon>Embryophyta</taxon>
        <taxon>Tracheophyta</taxon>
        <taxon>Spermatophyta</taxon>
        <taxon>Magnoliopsida</taxon>
        <taxon>Ranunculales</taxon>
        <taxon>Menispermaceae</taxon>
        <taxon>Menispermoideae</taxon>
        <taxon>Cissampelideae</taxon>
        <taxon>Stephania</taxon>
    </lineage>
</organism>
<protein>
    <submittedName>
        <fullName evidence="2">Uncharacterized protein</fullName>
    </submittedName>
</protein>
<evidence type="ECO:0000256" key="1">
    <source>
        <dbReference type="SAM" id="MobiDB-lite"/>
    </source>
</evidence>
<dbReference type="EMBL" id="JBBNAE010000003">
    <property type="protein sequence ID" value="KAK9136787.1"/>
    <property type="molecule type" value="Genomic_DNA"/>
</dbReference>